<feature type="region of interest" description="Disordered" evidence="6">
    <location>
        <begin position="621"/>
        <end position="719"/>
    </location>
</feature>
<dbReference type="PROSITE" id="PS51767">
    <property type="entry name" value="PEPTIDASE_A1"/>
    <property type="match status" value="1"/>
</dbReference>
<protein>
    <submittedName>
        <fullName evidence="10">Acid protease</fullName>
    </submittedName>
</protein>
<proteinExistence type="inferred from homology"/>
<evidence type="ECO:0000256" key="8">
    <source>
        <dbReference type="SAM" id="SignalP"/>
    </source>
</evidence>
<dbReference type="Pfam" id="PF00026">
    <property type="entry name" value="Asp"/>
    <property type="match status" value="2"/>
</dbReference>
<dbReference type="InterPro" id="IPR033121">
    <property type="entry name" value="PEPTIDASE_A1"/>
</dbReference>
<dbReference type="PANTHER" id="PTHR47966:SF51">
    <property type="entry name" value="BETA-SITE APP-CLEAVING ENZYME, ISOFORM A-RELATED"/>
    <property type="match status" value="1"/>
</dbReference>
<dbReference type="OrthoDB" id="2747330at2759"/>
<dbReference type="Proteomes" id="UP000070544">
    <property type="component" value="Unassembled WGS sequence"/>
</dbReference>
<evidence type="ECO:0000313" key="11">
    <source>
        <dbReference type="Proteomes" id="UP000070544"/>
    </source>
</evidence>
<dbReference type="InterPro" id="IPR001969">
    <property type="entry name" value="Aspartic_peptidase_AS"/>
</dbReference>
<dbReference type="InterPro" id="IPR006311">
    <property type="entry name" value="TAT_signal"/>
</dbReference>
<dbReference type="PRINTS" id="PR00792">
    <property type="entry name" value="PEPSIN"/>
</dbReference>
<gene>
    <name evidence="10" type="ORF">M427DRAFT_40871</name>
</gene>
<dbReference type="SUPFAM" id="SSF50630">
    <property type="entry name" value="Acid proteases"/>
    <property type="match status" value="1"/>
</dbReference>
<feature type="domain" description="Peptidase A1" evidence="9">
    <location>
        <begin position="114"/>
        <end position="476"/>
    </location>
</feature>
<comment type="similarity">
    <text evidence="1 5">Belongs to the peptidase A1 family.</text>
</comment>
<keyword evidence="4" id="KW-1015">Disulfide bond</keyword>
<evidence type="ECO:0000256" key="2">
    <source>
        <dbReference type="ARBA" id="ARBA00022750"/>
    </source>
</evidence>
<organism evidence="10 11">
    <name type="scientific">Gonapodya prolifera (strain JEL478)</name>
    <name type="common">Monoblepharis prolifera</name>
    <dbReference type="NCBI Taxonomy" id="1344416"/>
    <lineage>
        <taxon>Eukaryota</taxon>
        <taxon>Fungi</taxon>
        <taxon>Fungi incertae sedis</taxon>
        <taxon>Chytridiomycota</taxon>
        <taxon>Chytridiomycota incertae sedis</taxon>
        <taxon>Monoblepharidomycetes</taxon>
        <taxon>Monoblepharidales</taxon>
        <taxon>Gonapodyaceae</taxon>
        <taxon>Gonapodya</taxon>
    </lineage>
</organism>
<keyword evidence="11" id="KW-1185">Reference proteome</keyword>
<feature type="region of interest" description="Disordered" evidence="6">
    <location>
        <begin position="579"/>
        <end position="609"/>
    </location>
</feature>
<feature type="region of interest" description="Disordered" evidence="6">
    <location>
        <begin position="497"/>
        <end position="525"/>
    </location>
</feature>
<keyword evidence="8" id="KW-0732">Signal</keyword>
<dbReference type="EMBL" id="KQ965733">
    <property type="protein sequence ID" value="KXS21282.1"/>
    <property type="molecule type" value="Genomic_DNA"/>
</dbReference>
<evidence type="ECO:0000256" key="5">
    <source>
        <dbReference type="RuleBase" id="RU000454"/>
    </source>
</evidence>
<feature type="active site" evidence="3">
    <location>
        <position position="132"/>
    </location>
</feature>
<feature type="compositionally biased region" description="Basic and acidic residues" evidence="6">
    <location>
        <begin position="669"/>
        <end position="685"/>
    </location>
</feature>
<keyword evidence="2 5" id="KW-0064">Aspartyl protease</keyword>
<dbReference type="InterPro" id="IPR021109">
    <property type="entry name" value="Peptidase_aspartic_dom_sf"/>
</dbReference>
<keyword evidence="7" id="KW-1133">Transmembrane helix</keyword>
<feature type="chain" id="PRO_5007296486" evidence="8">
    <location>
        <begin position="22"/>
        <end position="719"/>
    </location>
</feature>
<reference evidence="10 11" key="1">
    <citation type="journal article" date="2015" name="Genome Biol. Evol.">
        <title>Phylogenomic analyses indicate that early fungi evolved digesting cell walls of algal ancestors of land plants.</title>
        <authorList>
            <person name="Chang Y."/>
            <person name="Wang S."/>
            <person name="Sekimoto S."/>
            <person name="Aerts A.L."/>
            <person name="Choi C."/>
            <person name="Clum A."/>
            <person name="LaButti K.M."/>
            <person name="Lindquist E.A."/>
            <person name="Yee Ngan C."/>
            <person name="Ohm R.A."/>
            <person name="Salamov A.A."/>
            <person name="Grigoriev I.V."/>
            <person name="Spatafora J.W."/>
            <person name="Berbee M.L."/>
        </authorList>
    </citation>
    <scope>NUCLEOTIDE SEQUENCE [LARGE SCALE GENOMIC DNA]</scope>
    <source>
        <strain evidence="10 11">JEL478</strain>
    </source>
</reference>
<evidence type="ECO:0000256" key="4">
    <source>
        <dbReference type="PIRSR" id="PIRSR601461-2"/>
    </source>
</evidence>
<sequence>MRRSRRRFLAGILAAFAGTLAACLGPITTASAVRPHHFPLRRRLDPDAGGAWIAPNSARRWTAGALLRESDRARNKYIWLLALQELGSLSAEETRTLRRRQTNFYLADVDDLDYHLEISLGTPPQKFNVTLDTGSSNLWVYSIKCPAGFSSTCYGHSLYNPATSSSHQSGFLNASLLSGPLPLVGNTTAVDPGLTNNFRLSYGSGVVAAIASQDTLKIGNITIPSQMFGEVYNAPSNSSFFNSVADGLFGLAFDMLAEGNVPSPLTHMINENLIAEPVFSFYLNTTEITNVTSVRINHQGGIFTLGGYEPRLAESQLTWNTVQTQFGFWELPFQTVSFGATVVVGDGAPPPTLQGTPSAIIDTGTSLIHAPTPHMLAVASAVNAIPAEAGGLAGSGYFQFDCSRASSVPNLTVSFANSNLTVPGKELWTLDDTNPAVPRCYLLIKDAGKAVGIMGDIFLRQYYTVFNRQNLSIGFADPCTVQSGCLPPGTRLVAGAPAGSSMFSPPSPSSGSASSQSSMAGTETGSSLMSNTPLIIGSVVGAAGVAAGVVAVVIMRARARSAEMNAATKWPPMRDIQQDFKGTNSLPRFAPERYRTPPRRNPSSHKRDVDRYVAVSRKYYSELSPESPEETQHLPVAERSRQVAPPPARVRANYTGSHRIKRSTGSRAIEAEDYTRGRSATREMARAAPSRNLSQSSHGYTVGNRYHEYRDSEEGQNYR</sequence>
<dbReference type="Gene3D" id="2.40.70.10">
    <property type="entry name" value="Acid Proteases"/>
    <property type="match status" value="2"/>
</dbReference>
<evidence type="ECO:0000256" key="6">
    <source>
        <dbReference type="SAM" id="MobiDB-lite"/>
    </source>
</evidence>
<keyword evidence="7" id="KW-0812">Transmembrane</keyword>
<evidence type="ECO:0000313" key="10">
    <source>
        <dbReference type="EMBL" id="KXS21282.1"/>
    </source>
</evidence>
<feature type="disulfide bond" evidence="4">
    <location>
        <begin position="145"/>
        <end position="153"/>
    </location>
</feature>
<feature type="transmembrane region" description="Helical" evidence="7">
    <location>
        <begin position="534"/>
        <end position="555"/>
    </location>
</feature>
<evidence type="ECO:0000256" key="1">
    <source>
        <dbReference type="ARBA" id="ARBA00007447"/>
    </source>
</evidence>
<evidence type="ECO:0000256" key="3">
    <source>
        <dbReference type="PIRSR" id="PIRSR601461-1"/>
    </source>
</evidence>
<keyword evidence="5 10" id="KW-0645">Protease</keyword>
<feature type="signal peptide" evidence="8">
    <location>
        <begin position="1"/>
        <end position="21"/>
    </location>
</feature>
<feature type="active site" evidence="3">
    <location>
        <position position="362"/>
    </location>
</feature>
<evidence type="ECO:0000256" key="7">
    <source>
        <dbReference type="SAM" id="Phobius"/>
    </source>
</evidence>
<name>A0A139AX12_GONPJ</name>
<dbReference type="AlphaFoldDB" id="A0A139AX12"/>
<dbReference type="PROSITE" id="PS00141">
    <property type="entry name" value="ASP_PROTEASE"/>
    <property type="match status" value="2"/>
</dbReference>
<dbReference type="PROSITE" id="PS51318">
    <property type="entry name" value="TAT"/>
    <property type="match status" value="1"/>
</dbReference>
<dbReference type="PANTHER" id="PTHR47966">
    <property type="entry name" value="BETA-SITE APP-CLEAVING ENZYME, ISOFORM A-RELATED"/>
    <property type="match status" value="1"/>
</dbReference>
<dbReference type="STRING" id="1344416.A0A139AX12"/>
<dbReference type="GO" id="GO:0006508">
    <property type="term" value="P:proteolysis"/>
    <property type="evidence" value="ECO:0007669"/>
    <property type="project" value="UniProtKB-KW"/>
</dbReference>
<dbReference type="InterPro" id="IPR034164">
    <property type="entry name" value="Pepsin-like_dom"/>
</dbReference>
<feature type="compositionally biased region" description="Basic and acidic residues" evidence="6">
    <location>
        <begin position="630"/>
        <end position="641"/>
    </location>
</feature>
<dbReference type="InterPro" id="IPR001461">
    <property type="entry name" value="Aspartic_peptidase_A1"/>
</dbReference>
<keyword evidence="5" id="KW-0378">Hydrolase</keyword>
<feature type="compositionally biased region" description="Low complexity" evidence="6">
    <location>
        <begin position="497"/>
        <end position="521"/>
    </location>
</feature>
<dbReference type="PROSITE" id="PS51257">
    <property type="entry name" value="PROKAR_LIPOPROTEIN"/>
    <property type="match status" value="1"/>
</dbReference>
<keyword evidence="7" id="KW-0472">Membrane</keyword>
<accession>A0A139AX12</accession>
<dbReference type="GO" id="GO:0004190">
    <property type="term" value="F:aspartic-type endopeptidase activity"/>
    <property type="evidence" value="ECO:0007669"/>
    <property type="project" value="UniProtKB-KW"/>
</dbReference>
<evidence type="ECO:0000259" key="9">
    <source>
        <dbReference type="PROSITE" id="PS51767"/>
    </source>
</evidence>
<dbReference type="CDD" id="cd05471">
    <property type="entry name" value="pepsin_like"/>
    <property type="match status" value="1"/>
</dbReference>